<evidence type="ECO:0000313" key="1">
    <source>
        <dbReference type="EMBL" id="JAD38695.1"/>
    </source>
</evidence>
<dbReference type="AlphaFoldDB" id="A0A0A8ZPM3"/>
<reference evidence="1" key="1">
    <citation type="submission" date="2014-09" db="EMBL/GenBank/DDBJ databases">
        <authorList>
            <person name="Magalhaes I.L.F."/>
            <person name="Oliveira U."/>
            <person name="Santos F.R."/>
            <person name="Vidigal T.H.D.A."/>
            <person name="Brescovit A.D."/>
            <person name="Santos A.J."/>
        </authorList>
    </citation>
    <scope>NUCLEOTIDE SEQUENCE</scope>
    <source>
        <tissue evidence="1">Shoot tissue taken approximately 20 cm above the soil surface</tissue>
    </source>
</reference>
<proteinExistence type="predicted"/>
<dbReference type="EMBL" id="GBRH01259200">
    <property type="protein sequence ID" value="JAD38695.1"/>
    <property type="molecule type" value="Transcribed_RNA"/>
</dbReference>
<reference evidence="1" key="2">
    <citation type="journal article" date="2015" name="Data Brief">
        <title>Shoot transcriptome of the giant reed, Arundo donax.</title>
        <authorList>
            <person name="Barrero R.A."/>
            <person name="Guerrero F.D."/>
            <person name="Moolhuijzen P."/>
            <person name="Goolsby J.A."/>
            <person name="Tidwell J."/>
            <person name="Bellgard S.E."/>
            <person name="Bellgard M.I."/>
        </authorList>
    </citation>
    <scope>NUCLEOTIDE SEQUENCE</scope>
    <source>
        <tissue evidence="1">Shoot tissue taken approximately 20 cm above the soil surface</tissue>
    </source>
</reference>
<sequence length="50" mass="5580">MDQYTTKIESNPDHGLNRILALELMPDSLKLNPATVEINNSPKSTPSRTK</sequence>
<organism evidence="1">
    <name type="scientific">Arundo donax</name>
    <name type="common">Giant reed</name>
    <name type="synonym">Donax arundinaceus</name>
    <dbReference type="NCBI Taxonomy" id="35708"/>
    <lineage>
        <taxon>Eukaryota</taxon>
        <taxon>Viridiplantae</taxon>
        <taxon>Streptophyta</taxon>
        <taxon>Embryophyta</taxon>
        <taxon>Tracheophyta</taxon>
        <taxon>Spermatophyta</taxon>
        <taxon>Magnoliopsida</taxon>
        <taxon>Liliopsida</taxon>
        <taxon>Poales</taxon>
        <taxon>Poaceae</taxon>
        <taxon>PACMAD clade</taxon>
        <taxon>Arundinoideae</taxon>
        <taxon>Arundineae</taxon>
        <taxon>Arundo</taxon>
    </lineage>
</organism>
<protein>
    <submittedName>
        <fullName evidence="1">Uncharacterized protein</fullName>
    </submittedName>
</protein>
<name>A0A0A8ZPM3_ARUDO</name>
<accession>A0A0A8ZPM3</accession>